<reference evidence="2 3" key="1">
    <citation type="journal article" date="2017" name="Curr. Biol.">
        <title>The Evolution of Venom by Co-option of Single-Copy Genes.</title>
        <authorList>
            <person name="Martinson E.O."/>
            <person name="Mrinalini"/>
            <person name="Kelkar Y.D."/>
            <person name="Chang C.H."/>
            <person name="Werren J.H."/>
        </authorList>
    </citation>
    <scope>NUCLEOTIDE SEQUENCE [LARGE SCALE GENOMIC DNA]</scope>
    <source>
        <strain evidence="2 3">Alberta</strain>
        <tissue evidence="2">Whole body</tissue>
    </source>
</reference>
<keyword evidence="1" id="KW-0472">Membrane</keyword>
<feature type="transmembrane region" description="Helical" evidence="1">
    <location>
        <begin position="24"/>
        <end position="45"/>
    </location>
</feature>
<proteinExistence type="predicted"/>
<comment type="caution">
    <text evidence="2">The sequence shown here is derived from an EMBL/GenBank/DDBJ whole genome shotgun (WGS) entry which is preliminary data.</text>
</comment>
<sequence length="51" mass="6272">MCVYIYRNISGTTPSISIKFDIHIHFWILNLGKMFFFYFLNYSFLWSSFDF</sequence>
<dbReference type="AlphaFoldDB" id="A0A232EEC4"/>
<accession>A0A232EEC4</accession>
<organism evidence="2 3">
    <name type="scientific">Trichomalopsis sarcophagae</name>
    <dbReference type="NCBI Taxonomy" id="543379"/>
    <lineage>
        <taxon>Eukaryota</taxon>
        <taxon>Metazoa</taxon>
        <taxon>Ecdysozoa</taxon>
        <taxon>Arthropoda</taxon>
        <taxon>Hexapoda</taxon>
        <taxon>Insecta</taxon>
        <taxon>Pterygota</taxon>
        <taxon>Neoptera</taxon>
        <taxon>Endopterygota</taxon>
        <taxon>Hymenoptera</taxon>
        <taxon>Apocrita</taxon>
        <taxon>Proctotrupomorpha</taxon>
        <taxon>Chalcidoidea</taxon>
        <taxon>Pteromalidae</taxon>
        <taxon>Pteromalinae</taxon>
        <taxon>Trichomalopsis</taxon>
    </lineage>
</organism>
<keyword evidence="3" id="KW-1185">Reference proteome</keyword>
<dbReference type="EMBL" id="NNAY01005395">
    <property type="protein sequence ID" value="OXU16697.1"/>
    <property type="molecule type" value="Genomic_DNA"/>
</dbReference>
<dbReference type="Proteomes" id="UP000215335">
    <property type="component" value="Unassembled WGS sequence"/>
</dbReference>
<evidence type="ECO:0000313" key="3">
    <source>
        <dbReference type="Proteomes" id="UP000215335"/>
    </source>
</evidence>
<protein>
    <submittedName>
        <fullName evidence="2">Uncharacterized protein</fullName>
    </submittedName>
</protein>
<keyword evidence="1" id="KW-1133">Transmembrane helix</keyword>
<name>A0A232EEC4_9HYME</name>
<evidence type="ECO:0000313" key="2">
    <source>
        <dbReference type="EMBL" id="OXU16697.1"/>
    </source>
</evidence>
<gene>
    <name evidence="2" type="ORF">TSAR_005123</name>
</gene>
<evidence type="ECO:0000256" key="1">
    <source>
        <dbReference type="SAM" id="Phobius"/>
    </source>
</evidence>
<keyword evidence="1" id="KW-0812">Transmembrane</keyword>